<evidence type="ECO:0000313" key="4">
    <source>
        <dbReference type="Proteomes" id="UP001355206"/>
    </source>
</evidence>
<evidence type="ECO:0000313" key="3">
    <source>
        <dbReference type="EMBL" id="MEE7492433.1"/>
    </source>
</evidence>
<gene>
    <name evidence="3" type="ORF">MOTC310_18900</name>
</gene>
<dbReference type="Proteomes" id="UP001355206">
    <property type="component" value="Unassembled WGS sequence"/>
</dbReference>
<keyword evidence="2" id="KW-0472">Membrane</keyword>
<keyword evidence="2" id="KW-1133">Transmembrane helix</keyword>
<keyword evidence="4" id="KW-1185">Reference proteome</keyword>
<dbReference type="InterPro" id="IPR018723">
    <property type="entry name" value="DUF2254_membrane"/>
</dbReference>
<comment type="caution">
    <text evidence="3">The sequence shown here is derived from an EMBL/GenBank/DDBJ whole genome shotgun (WGS) entry which is preliminary data.</text>
</comment>
<sequence length="430" mass="45860">MSARVKAWLEILGDLFWLRPALIVLGCILLAQFGVWLETAHVAGYDPSSPDTNWGYSGGAEGARALLSAIASSNIGVAGTTFSITIAALTLASGQMGPRLLRNFIRDGRNQAALGIFLGTFAYALMVLRTVRTVEESPFVPHLAITGALVLALVAVGTLVWFVHHIATSINIETVVDAVQQDLCKSIAAHTRDEPGAARPAETPSGRAVAATGGGYVQAMDADALAAWAHENRVTVTLRVRPGDYVPSGYPLAFLSAQIEGAEAAIRDAVTLGRRPAALQDPEYSIRQLVEIAVRGLSPGINDPFTAGSVVDHLGDALCRIAPQHLPTGVVVRDGRPVLVHPVTDYDGLCDAMFHMIRQNAAGSVHVLGRMLDVLARVAEVERLPDRATELARHADLVVAAARRDVADPSDLADLEDRYRRFRDIASGVE</sequence>
<dbReference type="EMBL" id="MLCA01000010">
    <property type="protein sequence ID" value="MEE7492433.1"/>
    <property type="molecule type" value="Genomic_DNA"/>
</dbReference>
<feature type="transmembrane region" description="Helical" evidence="2">
    <location>
        <begin position="21"/>
        <end position="45"/>
    </location>
</feature>
<dbReference type="Pfam" id="PF10011">
    <property type="entry name" value="DUF2254"/>
    <property type="match status" value="1"/>
</dbReference>
<organism evidence="3 4">
    <name type="scientific">Methylobacterium oryzae</name>
    <dbReference type="NCBI Taxonomy" id="334852"/>
    <lineage>
        <taxon>Bacteria</taxon>
        <taxon>Pseudomonadati</taxon>
        <taxon>Pseudomonadota</taxon>
        <taxon>Alphaproteobacteria</taxon>
        <taxon>Hyphomicrobiales</taxon>
        <taxon>Methylobacteriaceae</taxon>
        <taxon>Methylobacterium</taxon>
    </lineage>
</organism>
<evidence type="ECO:0000256" key="1">
    <source>
        <dbReference type="ARBA" id="ARBA00022679"/>
    </source>
</evidence>
<dbReference type="SUPFAM" id="SSF54680">
    <property type="entry name" value="Pyrimidine nucleoside phosphorylase C-terminal domain"/>
    <property type="match status" value="1"/>
</dbReference>
<dbReference type="RefSeq" id="WP_331302926.1">
    <property type="nucleotide sequence ID" value="NZ_MLCA01000010.1"/>
</dbReference>
<reference evidence="3 4" key="1">
    <citation type="journal article" date="2012" name="Genet. Mol. Biol.">
        <title>Analysis of 16S rRNA and mxaF genes revealing insights into Methylobacterium niche-specific plant association.</title>
        <authorList>
            <person name="Dourado M.N."/>
            <person name="Andreote F.D."/>
            <person name="Dini-Andreote F."/>
            <person name="Conti R."/>
            <person name="Araujo J.M."/>
            <person name="Araujo W.L."/>
        </authorList>
    </citation>
    <scope>NUCLEOTIDE SEQUENCE [LARGE SCALE GENOMIC DNA]</scope>
    <source>
        <strain evidence="3 4">TC3-10</strain>
    </source>
</reference>
<protein>
    <submittedName>
        <fullName evidence="3">Formate C-acetyltransferase glycine radical</fullName>
    </submittedName>
</protein>
<keyword evidence="1" id="KW-0808">Transferase</keyword>
<keyword evidence="2" id="KW-0812">Transmembrane</keyword>
<evidence type="ECO:0000256" key="2">
    <source>
        <dbReference type="SAM" id="Phobius"/>
    </source>
</evidence>
<feature type="transmembrane region" description="Helical" evidence="2">
    <location>
        <begin position="65"/>
        <end position="91"/>
    </location>
</feature>
<proteinExistence type="predicted"/>
<name>A0ABU7TS57_9HYPH</name>
<feature type="transmembrane region" description="Helical" evidence="2">
    <location>
        <begin position="143"/>
        <end position="163"/>
    </location>
</feature>
<dbReference type="InterPro" id="IPR036566">
    <property type="entry name" value="PYNP-like_C_sf"/>
</dbReference>
<feature type="transmembrane region" description="Helical" evidence="2">
    <location>
        <begin position="112"/>
        <end position="131"/>
    </location>
</feature>
<accession>A0ABU7TS57</accession>